<keyword evidence="8" id="KW-0645">Protease</keyword>
<feature type="domain" description="Band 7" evidence="7">
    <location>
        <begin position="24"/>
        <end position="202"/>
    </location>
</feature>
<keyword evidence="3" id="KW-0812">Transmembrane</keyword>
<dbReference type="CDD" id="cd03405">
    <property type="entry name" value="SPFH_HflC"/>
    <property type="match status" value="1"/>
</dbReference>
<protein>
    <recommendedName>
        <fullName evidence="6">Protein HflC</fullName>
    </recommendedName>
</protein>
<evidence type="ECO:0000259" key="7">
    <source>
        <dbReference type="SMART" id="SM00244"/>
    </source>
</evidence>
<keyword evidence="4" id="KW-1133">Transmembrane helix</keyword>
<comment type="similarity">
    <text evidence="2 6">Belongs to the band 7/mec-2 family. HflC subfamily.</text>
</comment>
<evidence type="ECO:0000256" key="2">
    <source>
        <dbReference type="ARBA" id="ARBA00007862"/>
    </source>
</evidence>
<proteinExistence type="inferred from homology"/>
<dbReference type="EMBL" id="JBDIMF010000005">
    <property type="protein sequence ID" value="MEN2787127.1"/>
    <property type="molecule type" value="Genomic_DNA"/>
</dbReference>
<evidence type="ECO:0000256" key="1">
    <source>
        <dbReference type="ARBA" id="ARBA00004167"/>
    </source>
</evidence>
<dbReference type="Gene3D" id="3.30.479.30">
    <property type="entry name" value="Band 7 domain"/>
    <property type="match status" value="1"/>
</dbReference>
<dbReference type="SMART" id="SM00244">
    <property type="entry name" value="PHB"/>
    <property type="match status" value="1"/>
</dbReference>
<evidence type="ECO:0000313" key="8">
    <source>
        <dbReference type="EMBL" id="MEN2787127.1"/>
    </source>
</evidence>
<dbReference type="Pfam" id="PF01145">
    <property type="entry name" value="Band_7"/>
    <property type="match status" value="1"/>
</dbReference>
<dbReference type="InterPro" id="IPR036013">
    <property type="entry name" value="Band_7/SPFH_dom_sf"/>
</dbReference>
<comment type="function">
    <text evidence="6">HflC and HflK could regulate a protease.</text>
</comment>
<evidence type="ECO:0000256" key="6">
    <source>
        <dbReference type="PIRNR" id="PIRNR005651"/>
    </source>
</evidence>
<evidence type="ECO:0000256" key="4">
    <source>
        <dbReference type="ARBA" id="ARBA00022989"/>
    </source>
</evidence>
<accession>A0ABU9XUA8</accession>
<reference evidence="8 9" key="1">
    <citation type="submission" date="2024-05" db="EMBL/GenBank/DDBJ databases">
        <authorList>
            <person name="Liu Q."/>
            <person name="Xin Y.-H."/>
        </authorList>
    </citation>
    <scope>NUCLEOTIDE SEQUENCE [LARGE SCALE GENOMIC DNA]</scope>
    <source>
        <strain evidence="8 9">CGMCC 1.15349</strain>
    </source>
</reference>
<dbReference type="InterPro" id="IPR010200">
    <property type="entry name" value="HflC"/>
</dbReference>
<evidence type="ECO:0000256" key="3">
    <source>
        <dbReference type="ARBA" id="ARBA00022692"/>
    </source>
</evidence>
<dbReference type="GO" id="GO:0006508">
    <property type="term" value="P:proteolysis"/>
    <property type="evidence" value="ECO:0007669"/>
    <property type="project" value="UniProtKB-KW"/>
</dbReference>
<gene>
    <name evidence="8" type="ORF">ABC969_11940</name>
</gene>
<keyword evidence="5" id="KW-0472">Membrane</keyword>
<keyword evidence="8" id="KW-0378">Hydrolase</keyword>
<name>A0ABU9XUA8_9SPHN</name>
<dbReference type="PIRSF" id="PIRSF005651">
    <property type="entry name" value="HflC"/>
    <property type="match status" value="1"/>
</dbReference>
<dbReference type="InterPro" id="IPR001107">
    <property type="entry name" value="Band_7"/>
</dbReference>
<comment type="subcellular location">
    <subcellularLocation>
        <location evidence="1">Membrane</location>
        <topology evidence="1">Single-pass membrane protein</topology>
    </subcellularLocation>
</comment>
<sequence>MSTFFRNPIAIGTIVLLALILLFSTASIVPETKQVVILRLENPYRTVNRWQPNQPFGATGAGMIFRLPFLDRLIWIDKRVLDVELQDTQVLSTDQLRLSVDAFARFRVVDPLKAVVSTGSASDTEQRVIAQLSPLLGSALRNELGRRPFAALLSPERGQVMDNIQAGLQRQASQYGVQIVDVRIKRADLPSGSPLESALQRMRTARQQESATITARGQQQAQIIRAEADANAAKIYAEAFNKDPQFYDFYRAMQSYRYTFGSNNDGKPRGSTSLVLSPNNAYLREFQGRDR</sequence>
<dbReference type="GO" id="GO:0008233">
    <property type="term" value="F:peptidase activity"/>
    <property type="evidence" value="ECO:0007669"/>
    <property type="project" value="UniProtKB-KW"/>
</dbReference>
<dbReference type="PANTHER" id="PTHR42911:SF1">
    <property type="entry name" value="MODULATOR OF FTSH PROTEASE HFLC"/>
    <property type="match status" value="1"/>
</dbReference>
<organism evidence="8 9">
    <name type="scientific">Sphingomonas qilianensis</name>
    <dbReference type="NCBI Taxonomy" id="1736690"/>
    <lineage>
        <taxon>Bacteria</taxon>
        <taxon>Pseudomonadati</taxon>
        <taxon>Pseudomonadota</taxon>
        <taxon>Alphaproteobacteria</taxon>
        <taxon>Sphingomonadales</taxon>
        <taxon>Sphingomonadaceae</taxon>
        <taxon>Sphingomonas</taxon>
    </lineage>
</organism>
<dbReference type="RefSeq" id="WP_345865230.1">
    <property type="nucleotide sequence ID" value="NZ_JBDIMF010000005.1"/>
</dbReference>
<keyword evidence="9" id="KW-1185">Reference proteome</keyword>
<dbReference type="Proteomes" id="UP001404104">
    <property type="component" value="Unassembled WGS sequence"/>
</dbReference>
<dbReference type="PANTHER" id="PTHR42911">
    <property type="entry name" value="MODULATOR OF FTSH PROTEASE HFLC"/>
    <property type="match status" value="1"/>
</dbReference>
<dbReference type="SUPFAM" id="SSF117892">
    <property type="entry name" value="Band 7/SPFH domain"/>
    <property type="match status" value="1"/>
</dbReference>
<evidence type="ECO:0000313" key="9">
    <source>
        <dbReference type="Proteomes" id="UP001404104"/>
    </source>
</evidence>
<comment type="caution">
    <text evidence="8">The sequence shown here is derived from an EMBL/GenBank/DDBJ whole genome shotgun (WGS) entry which is preliminary data.</text>
</comment>
<evidence type="ECO:0000256" key="5">
    <source>
        <dbReference type="ARBA" id="ARBA00023136"/>
    </source>
</evidence>